<dbReference type="PROSITE" id="PS50088">
    <property type="entry name" value="ANK_REPEAT"/>
    <property type="match status" value="2"/>
</dbReference>
<organism evidence="4 5">
    <name type="scientific">Anaeramoeba flamelloides</name>
    <dbReference type="NCBI Taxonomy" id="1746091"/>
    <lineage>
        <taxon>Eukaryota</taxon>
        <taxon>Metamonada</taxon>
        <taxon>Anaeramoebidae</taxon>
        <taxon>Anaeramoeba</taxon>
    </lineage>
</organism>
<dbReference type="InterPro" id="IPR002110">
    <property type="entry name" value="Ankyrin_rpt"/>
</dbReference>
<sequence>MDFWSKKKNKQTLAKAPKNVVIEFIKNNCDENPDFPIAELLNRKKYEQFWIRFGVEQKGSLNKTHGNGNNCLHFVITRSKLEESYEDVEYMLQKGADPNQLNGKGFSSFHLLCQRPNLPIKFFELFFRYNADPNRFEERRQPMTPFSFLLIKEQDEDFALWELFLQNGSNPLLKFDYNQRNFLSLLLSRTTLPKRSTIKFFLDHGYSIKRPTNGIPLLSLLCNKNLDQDYLEFMLQIGAQINPKLTSFRRVISYIRIYPRTPLCGSILNRNLPNIKLLLKNGADPNLTSLDGMTPLHLAFVGDFLSIDLLKLFAEYDVDLNLKNKSGFTLLTLLFVHYYYNFFPEEKKKHQKRRICVTFSGKIENYEKLLQLL</sequence>
<dbReference type="SUPFAM" id="SSF48403">
    <property type="entry name" value="Ankyrin repeat"/>
    <property type="match status" value="1"/>
</dbReference>
<evidence type="ECO:0000313" key="5">
    <source>
        <dbReference type="Proteomes" id="UP001150062"/>
    </source>
</evidence>
<name>A0ABQ8YH57_9EUKA</name>
<dbReference type="SMART" id="SM00248">
    <property type="entry name" value="ANK"/>
    <property type="match status" value="5"/>
</dbReference>
<proteinExistence type="predicted"/>
<keyword evidence="5" id="KW-1185">Reference proteome</keyword>
<dbReference type="EMBL" id="JAOAOG010000167">
    <property type="protein sequence ID" value="KAJ6243921.1"/>
    <property type="molecule type" value="Genomic_DNA"/>
</dbReference>
<gene>
    <name evidence="4" type="ORF">M0813_21711</name>
</gene>
<dbReference type="PANTHER" id="PTHR24178">
    <property type="entry name" value="MOLTING PROTEIN MLT-4"/>
    <property type="match status" value="1"/>
</dbReference>
<accession>A0ABQ8YH57</accession>
<evidence type="ECO:0000256" key="3">
    <source>
        <dbReference type="PROSITE-ProRule" id="PRU00023"/>
    </source>
</evidence>
<evidence type="ECO:0000256" key="2">
    <source>
        <dbReference type="ARBA" id="ARBA00023043"/>
    </source>
</evidence>
<dbReference type="PROSITE" id="PS50297">
    <property type="entry name" value="ANK_REP_REGION"/>
    <property type="match status" value="1"/>
</dbReference>
<evidence type="ECO:0000256" key="1">
    <source>
        <dbReference type="ARBA" id="ARBA00022737"/>
    </source>
</evidence>
<dbReference type="InterPro" id="IPR036770">
    <property type="entry name" value="Ankyrin_rpt-contain_sf"/>
</dbReference>
<dbReference type="Gene3D" id="1.25.40.20">
    <property type="entry name" value="Ankyrin repeat-containing domain"/>
    <property type="match status" value="2"/>
</dbReference>
<keyword evidence="2 3" id="KW-0040">ANK repeat</keyword>
<comment type="caution">
    <text evidence="4">The sequence shown here is derived from an EMBL/GenBank/DDBJ whole genome shotgun (WGS) entry which is preliminary data.</text>
</comment>
<dbReference type="PANTHER" id="PTHR24178:SF9">
    <property type="entry name" value="ANK_REP_REGION DOMAIN-CONTAINING PROTEIN"/>
    <property type="match status" value="1"/>
</dbReference>
<feature type="repeat" description="ANK" evidence="3">
    <location>
        <begin position="67"/>
        <end position="103"/>
    </location>
</feature>
<dbReference type="Proteomes" id="UP001150062">
    <property type="component" value="Unassembled WGS sequence"/>
</dbReference>
<evidence type="ECO:0000313" key="4">
    <source>
        <dbReference type="EMBL" id="KAJ6243921.1"/>
    </source>
</evidence>
<feature type="repeat" description="ANK" evidence="3">
    <location>
        <begin position="291"/>
        <end position="325"/>
    </location>
</feature>
<keyword evidence="1" id="KW-0677">Repeat</keyword>
<dbReference type="Pfam" id="PF12796">
    <property type="entry name" value="Ank_2"/>
    <property type="match status" value="1"/>
</dbReference>
<protein>
    <submittedName>
        <fullName evidence="4">Ankyrin repeat-containing protein</fullName>
    </submittedName>
</protein>
<reference evidence="4" key="1">
    <citation type="submission" date="2022-08" db="EMBL/GenBank/DDBJ databases">
        <title>Novel sulfate-reducing endosymbionts in the free-living metamonad Anaeramoeba.</title>
        <authorList>
            <person name="Jerlstrom-Hultqvist J."/>
            <person name="Cepicka I."/>
            <person name="Gallot-Lavallee L."/>
            <person name="Salas-Leiva D."/>
            <person name="Curtis B.A."/>
            <person name="Zahonova K."/>
            <person name="Pipaliya S."/>
            <person name="Dacks J."/>
            <person name="Roger A.J."/>
        </authorList>
    </citation>
    <scope>NUCLEOTIDE SEQUENCE</scope>
    <source>
        <strain evidence="4">Schooner1</strain>
    </source>
</reference>